<feature type="region of interest" description="Disordered" evidence="1">
    <location>
        <begin position="1"/>
        <end position="36"/>
    </location>
</feature>
<evidence type="ECO:0000256" key="2">
    <source>
        <dbReference type="SAM" id="Phobius"/>
    </source>
</evidence>
<protein>
    <submittedName>
        <fullName evidence="3">Uncharacterized protein</fullName>
    </submittedName>
</protein>
<feature type="transmembrane region" description="Helical" evidence="2">
    <location>
        <begin position="164"/>
        <end position="182"/>
    </location>
</feature>
<evidence type="ECO:0000256" key="1">
    <source>
        <dbReference type="SAM" id="MobiDB-lite"/>
    </source>
</evidence>
<dbReference type="RefSeq" id="XP_038808892.1">
    <property type="nucleotide sequence ID" value="XM_038954750.1"/>
</dbReference>
<keyword evidence="4" id="KW-1185">Reference proteome</keyword>
<keyword evidence="2" id="KW-0472">Membrane</keyword>
<reference evidence="3 4" key="1">
    <citation type="journal article" date="2020" name="Genome Biol. Evol.">
        <title>Comparative genomics of Sclerotiniaceae.</title>
        <authorList>
            <person name="Valero Jimenez C.A."/>
            <person name="Steentjes M."/>
            <person name="Scholten O.E."/>
            <person name="Van Kan J.A.L."/>
        </authorList>
    </citation>
    <scope>NUCLEOTIDE SEQUENCE [LARGE SCALE GENOMIC DNA]</scope>
    <source>
        <strain evidence="3 4">B1</strain>
    </source>
</reference>
<dbReference type="EMBL" id="RCSX01000016">
    <property type="protein sequence ID" value="KAF7925039.1"/>
    <property type="molecule type" value="Genomic_DNA"/>
</dbReference>
<dbReference type="GeneID" id="62233901"/>
<proteinExistence type="predicted"/>
<gene>
    <name evidence="3" type="ORF">EAE98_007127</name>
</gene>
<keyword evidence="2" id="KW-1133">Transmembrane helix</keyword>
<name>A0ABQ7IJ19_9HELO</name>
<keyword evidence="2" id="KW-0812">Transmembrane</keyword>
<comment type="caution">
    <text evidence="3">The sequence shown here is derived from an EMBL/GenBank/DDBJ whole genome shotgun (WGS) entry which is preliminary data.</text>
</comment>
<dbReference type="Proteomes" id="UP000783213">
    <property type="component" value="Unassembled WGS sequence"/>
</dbReference>
<sequence length="192" mass="23125">MSNAADQTPHQKRRGHTKSIREYVAAAERERENDERYEDLENEFQAGKRDWREVEKKFNHQIGGLREELGRYERRLDDVEDEKHKLESVLEQKDREINDLKQQLAISERNTYNLRRMRNNLDEMERYIHDSRARWVEEDKIRKTKWDGFFLKGLLGRGMLILKWVNLIWLAISGVIQFVLAIRGEKRASKEE</sequence>
<organism evidence="3 4">
    <name type="scientific">Botrytis deweyae</name>
    <dbReference type="NCBI Taxonomy" id="2478750"/>
    <lineage>
        <taxon>Eukaryota</taxon>
        <taxon>Fungi</taxon>
        <taxon>Dikarya</taxon>
        <taxon>Ascomycota</taxon>
        <taxon>Pezizomycotina</taxon>
        <taxon>Leotiomycetes</taxon>
        <taxon>Helotiales</taxon>
        <taxon>Sclerotiniaceae</taxon>
        <taxon>Botrytis</taxon>
    </lineage>
</organism>
<accession>A0ABQ7IJ19</accession>
<evidence type="ECO:0000313" key="3">
    <source>
        <dbReference type="EMBL" id="KAF7925039.1"/>
    </source>
</evidence>
<evidence type="ECO:0000313" key="4">
    <source>
        <dbReference type="Proteomes" id="UP000783213"/>
    </source>
</evidence>